<evidence type="ECO:0000256" key="9">
    <source>
        <dbReference type="SAM" id="MobiDB-lite"/>
    </source>
</evidence>
<feature type="transmembrane region" description="Helical" evidence="10">
    <location>
        <begin position="303"/>
        <end position="321"/>
    </location>
</feature>
<feature type="transmembrane region" description="Helical" evidence="10">
    <location>
        <begin position="104"/>
        <end position="124"/>
    </location>
</feature>
<dbReference type="PANTHER" id="PTHR32196:SF71">
    <property type="entry name" value="AUTOINDUCER 2 IMPORT SYSTEM PERMEASE PROTEIN LSRD"/>
    <property type="match status" value="1"/>
</dbReference>
<evidence type="ECO:0000256" key="1">
    <source>
        <dbReference type="ARBA" id="ARBA00004651"/>
    </source>
</evidence>
<feature type="transmembrane region" description="Helical" evidence="10">
    <location>
        <begin position="222"/>
        <end position="244"/>
    </location>
</feature>
<evidence type="ECO:0000256" key="8">
    <source>
        <dbReference type="ARBA" id="ARBA00039381"/>
    </source>
</evidence>
<reference evidence="11 12" key="1">
    <citation type="submission" date="2020-08" db="EMBL/GenBank/DDBJ databases">
        <title>Sequencing the genomes of 1000 actinobacteria strains.</title>
        <authorList>
            <person name="Klenk H.-P."/>
        </authorList>
    </citation>
    <scope>NUCLEOTIDE SEQUENCE [LARGE SCALE GENOMIC DNA]</scope>
    <source>
        <strain evidence="11 12">DSM 102030</strain>
    </source>
</reference>
<feature type="transmembrane region" description="Helical" evidence="10">
    <location>
        <begin position="168"/>
        <end position="192"/>
    </location>
</feature>
<dbReference type="PANTHER" id="PTHR32196">
    <property type="entry name" value="ABC TRANSPORTER PERMEASE PROTEIN YPHD-RELATED-RELATED"/>
    <property type="match status" value="1"/>
</dbReference>
<proteinExistence type="predicted"/>
<keyword evidence="6 10" id="KW-1133">Transmembrane helix</keyword>
<gene>
    <name evidence="11" type="ORF">F4561_005712</name>
</gene>
<evidence type="ECO:0000256" key="6">
    <source>
        <dbReference type="ARBA" id="ARBA00022989"/>
    </source>
</evidence>
<dbReference type="GO" id="GO:0005886">
    <property type="term" value="C:plasma membrane"/>
    <property type="evidence" value="ECO:0007669"/>
    <property type="project" value="UniProtKB-SubCell"/>
</dbReference>
<feature type="transmembrane region" description="Helical" evidence="10">
    <location>
        <begin position="131"/>
        <end position="148"/>
    </location>
</feature>
<feature type="transmembrane region" description="Helical" evidence="10">
    <location>
        <begin position="55"/>
        <end position="74"/>
    </location>
</feature>
<evidence type="ECO:0000313" key="12">
    <source>
        <dbReference type="Proteomes" id="UP000523007"/>
    </source>
</evidence>
<feature type="compositionally biased region" description="Basic and acidic residues" evidence="9">
    <location>
        <begin position="387"/>
        <end position="414"/>
    </location>
</feature>
<evidence type="ECO:0000256" key="2">
    <source>
        <dbReference type="ARBA" id="ARBA00022448"/>
    </source>
</evidence>
<accession>A0A7W7RMN7</accession>
<dbReference type="Pfam" id="PF02653">
    <property type="entry name" value="BPD_transp_2"/>
    <property type="match status" value="1"/>
</dbReference>
<keyword evidence="12" id="KW-1185">Reference proteome</keyword>
<comment type="subcellular location">
    <subcellularLocation>
        <location evidence="1">Cell membrane</location>
        <topology evidence="1">Multi-pass membrane protein</topology>
    </subcellularLocation>
</comment>
<evidence type="ECO:0000256" key="4">
    <source>
        <dbReference type="ARBA" id="ARBA00022519"/>
    </source>
</evidence>
<feature type="transmembrane region" description="Helical" evidence="10">
    <location>
        <begin position="278"/>
        <end position="297"/>
    </location>
</feature>
<feature type="compositionally biased region" description="Gly residues" evidence="9">
    <location>
        <begin position="416"/>
        <end position="427"/>
    </location>
</feature>
<dbReference type="GO" id="GO:0022857">
    <property type="term" value="F:transmembrane transporter activity"/>
    <property type="evidence" value="ECO:0007669"/>
    <property type="project" value="InterPro"/>
</dbReference>
<dbReference type="CDD" id="cd06579">
    <property type="entry name" value="TM_PBP1_transp_AraH_like"/>
    <property type="match status" value="1"/>
</dbReference>
<feature type="region of interest" description="Disordered" evidence="9">
    <location>
        <begin position="328"/>
        <end position="427"/>
    </location>
</feature>
<evidence type="ECO:0000256" key="7">
    <source>
        <dbReference type="ARBA" id="ARBA00023136"/>
    </source>
</evidence>
<feature type="transmembrane region" description="Helical" evidence="10">
    <location>
        <begin position="22"/>
        <end position="43"/>
    </location>
</feature>
<keyword evidence="7 10" id="KW-0472">Membrane</keyword>
<feature type="compositionally biased region" description="Low complexity" evidence="9">
    <location>
        <begin position="351"/>
        <end position="365"/>
    </location>
</feature>
<dbReference type="AlphaFoldDB" id="A0A7W7RMN7"/>
<dbReference type="RefSeq" id="WP_246438170.1">
    <property type="nucleotide sequence ID" value="NZ_JACHJT010000002.1"/>
</dbReference>
<feature type="transmembrane region" description="Helical" evidence="10">
    <location>
        <begin position="81"/>
        <end position="98"/>
    </location>
</feature>
<evidence type="ECO:0000256" key="10">
    <source>
        <dbReference type="SAM" id="Phobius"/>
    </source>
</evidence>
<name>A0A7W7RMN7_9ACTN</name>
<protein>
    <recommendedName>
        <fullName evidence="8">Autoinducer 2 import system permease protein LsrD</fullName>
    </recommendedName>
</protein>
<dbReference type="EMBL" id="JACHJT010000002">
    <property type="protein sequence ID" value="MBB4934818.1"/>
    <property type="molecule type" value="Genomic_DNA"/>
</dbReference>
<evidence type="ECO:0000256" key="5">
    <source>
        <dbReference type="ARBA" id="ARBA00022692"/>
    </source>
</evidence>
<sequence>MTVSVSALGTARSGLGRMGTTGVVYLAFVGIAAAGTAVAAFNGHNLLETANLVEMLTRSSLLGFVAVGQTLVILCRSLDLSVGYVVALSSVVAATTMAGDPGRIWLGVLAVLAVSGLIGLVNGLVITKLRVNAFIATLGMGLIIKGYLDTLYQGPAGEVPAAFQVFGYTRMGVLPLSTAVLIVVAALAFVFLRSTRTGYHMYAVGGDAEVARMSGIRVDRPIITAHVLCSVAAGVAGLLIAARFGTGSSLVYGSGYELESIAAVVLGGTYLLGGRGGVAGTIAGVLILAVLDTLFNVLGVDPFFKDVLRGVIVITAVAIYARRGSGMAHPPRFSRGAHQRSRVPGAPPPKGRAGPRAAGHPPGTAEPGEPDRPRQADPAGAAGGTDDVSRADQRDQEDRAGQPERSDRSGRTDRGGQSGQAGRGGRT</sequence>
<keyword evidence="3" id="KW-1003">Cell membrane</keyword>
<organism evidence="11 12">
    <name type="scientific">Lipingzhangella halophila</name>
    <dbReference type="NCBI Taxonomy" id="1783352"/>
    <lineage>
        <taxon>Bacteria</taxon>
        <taxon>Bacillati</taxon>
        <taxon>Actinomycetota</taxon>
        <taxon>Actinomycetes</taxon>
        <taxon>Streptosporangiales</taxon>
        <taxon>Nocardiopsidaceae</taxon>
        <taxon>Lipingzhangella</taxon>
    </lineage>
</organism>
<keyword evidence="4" id="KW-0997">Cell inner membrane</keyword>
<keyword evidence="2" id="KW-0813">Transport</keyword>
<comment type="caution">
    <text evidence="11">The sequence shown here is derived from an EMBL/GenBank/DDBJ whole genome shotgun (WGS) entry which is preliminary data.</text>
</comment>
<dbReference type="Proteomes" id="UP000523007">
    <property type="component" value="Unassembled WGS sequence"/>
</dbReference>
<keyword evidence="5 10" id="KW-0812">Transmembrane</keyword>
<evidence type="ECO:0000256" key="3">
    <source>
        <dbReference type="ARBA" id="ARBA00022475"/>
    </source>
</evidence>
<dbReference type="InterPro" id="IPR001851">
    <property type="entry name" value="ABC_transp_permease"/>
</dbReference>
<evidence type="ECO:0000313" key="11">
    <source>
        <dbReference type="EMBL" id="MBB4934818.1"/>
    </source>
</evidence>